<dbReference type="InterPro" id="IPR037128">
    <property type="entry name" value="Quinolinate_PRibosylTase_N_sf"/>
</dbReference>
<keyword evidence="4" id="KW-0436">Ligase</keyword>
<dbReference type="InterPro" id="IPR036068">
    <property type="entry name" value="Nicotinate_pribotase-like_C"/>
</dbReference>
<dbReference type="Gene3D" id="3.20.20.70">
    <property type="entry name" value="Aldolase class I"/>
    <property type="match status" value="1"/>
</dbReference>
<dbReference type="PIRSF" id="PIRSF000484">
    <property type="entry name" value="NAPRT"/>
    <property type="match status" value="1"/>
</dbReference>
<gene>
    <name evidence="8" type="ORF">COV00_00615</name>
</gene>
<dbReference type="Gene3D" id="3.90.1170.20">
    <property type="entry name" value="Quinolinate phosphoribosyl transferase, N-terminal domain"/>
    <property type="match status" value="1"/>
</dbReference>
<keyword evidence="3" id="KW-0597">Phosphoprotein</keyword>
<evidence type="ECO:0000256" key="4">
    <source>
        <dbReference type="ARBA" id="ARBA00022598"/>
    </source>
</evidence>
<evidence type="ECO:0000313" key="8">
    <source>
        <dbReference type="EMBL" id="PJE73292.1"/>
    </source>
</evidence>
<dbReference type="Pfam" id="PF02749">
    <property type="entry name" value="QRPTase_N"/>
    <property type="match status" value="1"/>
</dbReference>
<dbReference type="UniPathway" id="UPA00253">
    <property type="reaction ID" value="UER00457"/>
</dbReference>
<dbReference type="SUPFAM" id="SSF51690">
    <property type="entry name" value="Nicotinate/Quinolinate PRTase C-terminal domain-like"/>
    <property type="match status" value="1"/>
</dbReference>
<dbReference type="InterPro" id="IPR007229">
    <property type="entry name" value="Nic_PRibTrfase-Fam"/>
</dbReference>
<dbReference type="EC" id="6.3.4.21" evidence="2"/>
<dbReference type="SUPFAM" id="SSF54675">
    <property type="entry name" value="Nicotinate/Quinolinate PRTase N-terminal domain-like"/>
    <property type="match status" value="1"/>
</dbReference>
<feature type="domain" description="Quinolinate phosphoribosyl transferase N-terminal" evidence="7">
    <location>
        <begin position="24"/>
        <end position="118"/>
    </location>
</feature>
<evidence type="ECO:0000256" key="1">
    <source>
        <dbReference type="ARBA" id="ARBA00004952"/>
    </source>
</evidence>
<evidence type="ECO:0000256" key="2">
    <source>
        <dbReference type="ARBA" id="ARBA00013236"/>
    </source>
</evidence>
<evidence type="ECO:0000256" key="5">
    <source>
        <dbReference type="ARBA" id="ARBA00022642"/>
    </source>
</evidence>
<dbReference type="AlphaFoldDB" id="A0A2M8L9J4"/>
<dbReference type="InterPro" id="IPR053190">
    <property type="entry name" value="NAPRTase-like"/>
</dbReference>
<dbReference type="GO" id="GO:0004516">
    <property type="term" value="F:nicotinate phosphoribosyltransferase activity"/>
    <property type="evidence" value="ECO:0007669"/>
    <property type="project" value="UniProtKB-EC"/>
</dbReference>
<comment type="catalytic activity">
    <reaction evidence="6">
        <text>5-phospho-alpha-D-ribose 1-diphosphate + nicotinate + ATP + H2O = nicotinate beta-D-ribonucleotide + ADP + phosphate + diphosphate</text>
        <dbReference type="Rhea" id="RHEA:36163"/>
        <dbReference type="ChEBI" id="CHEBI:15377"/>
        <dbReference type="ChEBI" id="CHEBI:30616"/>
        <dbReference type="ChEBI" id="CHEBI:32544"/>
        <dbReference type="ChEBI" id="CHEBI:33019"/>
        <dbReference type="ChEBI" id="CHEBI:43474"/>
        <dbReference type="ChEBI" id="CHEBI:57502"/>
        <dbReference type="ChEBI" id="CHEBI:58017"/>
        <dbReference type="ChEBI" id="CHEBI:456216"/>
        <dbReference type="EC" id="6.3.4.21"/>
    </reaction>
</comment>
<evidence type="ECO:0000259" key="7">
    <source>
        <dbReference type="Pfam" id="PF02749"/>
    </source>
</evidence>
<dbReference type="PANTHER" id="PTHR43202:SF1">
    <property type="entry name" value="NICOTINATE PHOSPHORIBOSYLTRANSFERASE"/>
    <property type="match status" value="1"/>
</dbReference>
<dbReference type="PANTHER" id="PTHR43202">
    <property type="entry name" value="NICOTINATE-NUCLEOTIDE PYROPHOSPHORYLASE"/>
    <property type="match status" value="1"/>
</dbReference>
<name>A0A2M8L9J4_9BACT</name>
<dbReference type="GO" id="GO:0009435">
    <property type="term" value="P:NAD+ biosynthetic process"/>
    <property type="evidence" value="ECO:0007669"/>
    <property type="project" value="UniProtKB-UniPathway"/>
</dbReference>
<dbReference type="EMBL" id="PFEP01000010">
    <property type="protein sequence ID" value="PJE73292.1"/>
    <property type="molecule type" value="Genomic_DNA"/>
</dbReference>
<dbReference type="InterPro" id="IPR022412">
    <property type="entry name" value="Quinolinate_PRibosylTrfase_N"/>
</dbReference>
<accession>A0A2M8L9J4</accession>
<sequence>MIYYSLMVKFSFPIAKIQRGNYSDVYFNRAEKILIKDKYHPTLTLQVFQKQKGVTLCGIEEIKQLFQQTVNNISQLKIRSLKDGDQISAWETVLTIEGDYSLFAHLETIYLGILARRSLIATNLHRAVAAAKGKPVLYFGARFDYFLNQEGDAYAASIGGASGISTPAGASFINQTPVGTIPHALIVAYQGNIAQTAVKFNQYFPKINTISLVDFNNNCIKGALESAKKLGKKLWGVRLDTAENISDVSTPQQTGVNPLLIKKVRQALNNNGFNWVKIIVSGGFNPEKIKRFEKAKTPVDIYAVGSNILSGQIDFTADAVRLNGKNLAKTGRNYSSNPRLKSLLI</sequence>
<comment type="caution">
    <text evidence="8">The sequence shown here is derived from an EMBL/GenBank/DDBJ whole genome shotgun (WGS) entry which is preliminary data.</text>
</comment>
<evidence type="ECO:0000256" key="3">
    <source>
        <dbReference type="ARBA" id="ARBA00022553"/>
    </source>
</evidence>
<reference evidence="9" key="1">
    <citation type="submission" date="2017-09" db="EMBL/GenBank/DDBJ databases">
        <title>Depth-based differentiation of microbial function through sediment-hosted aquifers and enrichment of novel symbionts in the deep terrestrial subsurface.</title>
        <authorList>
            <person name="Probst A.J."/>
            <person name="Ladd B."/>
            <person name="Jarett J.K."/>
            <person name="Geller-Mcgrath D.E."/>
            <person name="Sieber C.M.K."/>
            <person name="Emerson J.B."/>
            <person name="Anantharaman K."/>
            <person name="Thomas B.C."/>
            <person name="Malmstrom R."/>
            <person name="Stieglmeier M."/>
            <person name="Klingl A."/>
            <person name="Woyke T."/>
            <person name="Ryan C.M."/>
            <person name="Banfield J.F."/>
        </authorList>
    </citation>
    <scope>NUCLEOTIDE SEQUENCE [LARGE SCALE GENOMIC DNA]</scope>
</reference>
<dbReference type="GO" id="GO:0016763">
    <property type="term" value="F:pentosyltransferase activity"/>
    <property type="evidence" value="ECO:0007669"/>
    <property type="project" value="InterPro"/>
</dbReference>
<dbReference type="InterPro" id="IPR013785">
    <property type="entry name" value="Aldolase_TIM"/>
</dbReference>
<keyword evidence="5" id="KW-0662">Pyridine nucleotide biosynthesis</keyword>
<proteinExistence type="predicted"/>
<evidence type="ECO:0000256" key="6">
    <source>
        <dbReference type="ARBA" id="ARBA00048668"/>
    </source>
</evidence>
<protein>
    <recommendedName>
        <fullName evidence="2">nicotinate phosphoribosyltransferase</fullName>
        <ecNumber evidence="2">6.3.4.21</ecNumber>
    </recommendedName>
</protein>
<evidence type="ECO:0000313" key="9">
    <source>
        <dbReference type="Proteomes" id="UP000230603"/>
    </source>
</evidence>
<keyword evidence="8" id="KW-0808">Transferase</keyword>
<dbReference type="Proteomes" id="UP000230603">
    <property type="component" value="Unassembled WGS sequence"/>
</dbReference>
<organism evidence="8 9">
    <name type="scientific">Candidatus Tagabacteria bacterium CG10_big_fil_rev_8_21_14_0_10_40_13</name>
    <dbReference type="NCBI Taxonomy" id="1975022"/>
    <lineage>
        <taxon>Bacteria</taxon>
        <taxon>Candidatus Tagaibacteriota</taxon>
    </lineage>
</organism>
<comment type="pathway">
    <text evidence="1">Cofactor biosynthesis; NAD(+) biosynthesis; nicotinate D-ribonucleotide from nicotinate: step 1/1.</text>
</comment>